<evidence type="ECO:0000313" key="4">
    <source>
        <dbReference type="Proteomes" id="UP001221208"/>
    </source>
</evidence>
<dbReference type="PANTHER" id="PTHR23028:SF53">
    <property type="entry name" value="ACYL_TRANSF_3 DOMAIN-CONTAINING PROTEIN"/>
    <property type="match status" value="1"/>
</dbReference>
<dbReference type="InterPro" id="IPR002656">
    <property type="entry name" value="Acyl_transf_3_dom"/>
</dbReference>
<accession>A0ABT5JXY1</accession>
<keyword evidence="4" id="KW-1185">Reference proteome</keyword>
<name>A0ABT5JXY1_9BURK</name>
<keyword evidence="1" id="KW-1133">Transmembrane helix</keyword>
<gene>
    <name evidence="3" type="ORF">OIK44_08350</name>
</gene>
<feature type="domain" description="Acyltransferase 3" evidence="2">
    <location>
        <begin position="3"/>
        <end position="343"/>
    </location>
</feature>
<proteinExistence type="predicted"/>
<dbReference type="Proteomes" id="UP001221208">
    <property type="component" value="Unassembled WGS sequence"/>
</dbReference>
<dbReference type="RefSeq" id="WP_273670265.1">
    <property type="nucleotide sequence ID" value="NZ_JAQQXR010000002.1"/>
</dbReference>
<feature type="transmembrane region" description="Helical" evidence="1">
    <location>
        <begin position="144"/>
        <end position="165"/>
    </location>
</feature>
<protein>
    <submittedName>
        <fullName evidence="3">Acyltransferase</fullName>
    </submittedName>
</protein>
<dbReference type="PANTHER" id="PTHR23028">
    <property type="entry name" value="ACETYLTRANSFERASE"/>
    <property type="match status" value="1"/>
</dbReference>
<dbReference type="EMBL" id="JAQQXR010000002">
    <property type="protein sequence ID" value="MDC8757595.1"/>
    <property type="molecule type" value="Genomic_DNA"/>
</dbReference>
<feature type="transmembrane region" description="Helical" evidence="1">
    <location>
        <begin position="265"/>
        <end position="285"/>
    </location>
</feature>
<keyword evidence="3" id="KW-0012">Acyltransferase</keyword>
<reference evidence="3 4" key="1">
    <citation type="submission" date="2022-10" db="EMBL/GenBank/DDBJ databases">
        <title>Janthinobacterium sp. hw3 Genome sequencing.</title>
        <authorList>
            <person name="Park S."/>
        </authorList>
    </citation>
    <scope>NUCLEOTIDE SEQUENCE [LARGE SCALE GENOMIC DNA]</scope>
    <source>
        <strain evidence="4">hw3</strain>
    </source>
</reference>
<keyword evidence="1" id="KW-0472">Membrane</keyword>
<sequence>MIKSLEGGRGFAALIVALFHLKIAAPHISLIRNGYLLVDLFFVLSGFLICSAYKNKLENKDAIGPFLLRRFGRLFPLLVFASLVFVLAQAGNVFAKNLLVELGYAKFSTHVGMLPYAIPTAAEIVATLTMTHGMGVFDKLILNYASWSISVEFYTYILFACLCFLLRGRLRLLVFAALGLLAFAVTVWASVDVHQCYLQGHCMDVTFDFGFARCVASFFLGVLTYGLSRSVRFDANLLQGVALGLTLLVFGFVGTLPALAFFCPLLFALLVLSVCGDTGFLAQLFKRAPFQVLGQRSYSIYMMHPVILIAFEPVVKRATGHAFLEAGVLLAYVAVVFLVSGWTYKWIEDPWRIRFNRLALA</sequence>
<dbReference type="InterPro" id="IPR050879">
    <property type="entry name" value="Acyltransferase_3"/>
</dbReference>
<feature type="transmembrane region" description="Helical" evidence="1">
    <location>
        <begin position="210"/>
        <end position="228"/>
    </location>
</feature>
<evidence type="ECO:0000313" key="3">
    <source>
        <dbReference type="EMBL" id="MDC8757595.1"/>
    </source>
</evidence>
<dbReference type="Pfam" id="PF01757">
    <property type="entry name" value="Acyl_transf_3"/>
    <property type="match status" value="1"/>
</dbReference>
<organism evidence="3 4">
    <name type="scientific">Janthinobacterium fluminis</name>
    <dbReference type="NCBI Taxonomy" id="2987524"/>
    <lineage>
        <taxon>Bacteria</taxon>
        <taxon>Pseudomonadati</taxon>
        <taxon>Pseudomonadota</taxon>
        <taxon>Betaproteobacteria</taxon>
        <taxon>Burkholderiales</taxon>
        <taxon>Oxalobacteraceae</taxon>
        <taxon>Janthinobacterium</taxon>
    </lineage>
</organism>
<feature type="transmembrane region" description="Helical" evidence="1">
    <location>
        <begin position="34"/>
        <end position="53"/>
    </location>
</feature>
<feature type="transmembrane region" description="Helical" evidence="1">
    <location>
        <begin position="297"/>
        <end position="315"/>
    </location>
</feature>
<feature type="transmembrane region" description="Helical" evidence="1">
    <location>
        <begin position="327"/>
        <end position="347"/>
    </location>
</feature>
<feature type="transmembrane region" description="Helical" evidence="1">
    <location>
        <begin position="240"/>
        <end position="259"/>
    </location>
</feature>
<evidence type="ECO:0000256" key="1">
    <source>
        <dbReference type="SAM" id="Phobius"/>
    </source>
</evidence>
<keyword evidence="1" id="KW-0812">Transmembrane</keyword>
<evidence type="ECO:0000259" key="2">
    <source>
        <dbReference type="Pfam" id="PF01757"/>
    </source>
</evidence>
<feature type="transmembrane region" description="Helical" evidence="1">
    <location>
        <begin position="74"/>
        <end position="95"/>
    </location>
</feature>
<dbReference type="GO" id="GO:0016746">
    <property type="term" value="F:acyltransferase activity"/>
    <property type="evidence" value="ECO:0007669"/>
    <property type="project" value="UniProtKB-KW"/>
</dbReference>
<feature type="transmembrane region" description="Helical" evidence="1">
    <location>
        <begin position="172"/>
        <end position="190"/>
    </location>
</feature>
<comment type="caution">
    <text evidence="3">The sequence shown here is derived from an EMBL/GenBank/DDBJ whole genome shotgun (WGS) entry which is preliminary data.</text>
</comment>
<keyword evidence="3" id="KW-0808">Transferase</keyword>